<evidence type="ECO:0000256" key="6">
    <source>
        <dbReference type="ARBA" id="ARBA00022692"/>
    </source>
</evidence>
<dbReference type="InterPro" id="IPR004841">
    <property type="entry name" value="AA-permease/SLC12A_dom"/>
</dbReference>
<evidence type="ECO:0000256" key="5">
    <source>
        <dbReference type="ARBA" id="ARBA00022519"/>
    </source>
</evidence>
<name>A0A380ZDB2_BARDO</name>
<dbReference type="PANTHER" id="PTHR43495:SF4">
    <property type="entry name" value="AROMATIC AMINO ACID TRANSPORT PROTEIN AROP"/>
    <property type="match status" value="1"/>
</dbReference>
<organism evidence="12 13">
    <name type="scientific">Bartonella doshiae</name>
    <dbReference type="NCBI Taxonomy" id="33044"/>
    <lineage>
        <taxon>Bacteria</taxon>
        <taxon>Pseudomonadati</taxon>
        <taxon>Pseudomonadota</taxon>
        <taxon>Alphaproteobacteria</taxon>
        <taxon>Hyphomicrobiales</taxon>
        <taxon>Bartonellaceae</taxon>
        <taxon>Bartonella</taxon>
    </lineage>
</organism>
<evidence type="ECO:0000256" key="1">
    <source>
        <dbReference type="ARBA" id="ARBA00004429"/>
    </source>
</evidence>
<keyword evidence="6 10" id="KW-0812">Transmembrane</keyword>
<feature type="transmembrane region" description="Helical" evidence="10">
    <location>
        <begin position="330"/>
        <end position="352"/>
    </location>
</feature>
<sequence length="476" mass="52795">MISEENHNELKRSLQNRHIQMIALGGVIGTGLFYGSTESIKLAGPSAILAYLFGGLIIYFIMRMLGEMSVEEPASGAFSFFAYKYWGSLAGFITGWNYWFLYILVSMTELTVIGFYLDHWIMIDHWKSSFVVLLLVTLINLFNVRLYGEFEFGFALIKVAAVIGMIVFGIFLIIVGIGENQASISHLWDHGGFFPYGAMGVVLATCVVMFSFGGTELIGIAAGEVSNPQKTIPTAIRKVMWRIIIFYVGSISVIMMISPWNMIGENGSPFVTIFETIGIPAAGHILNFVVIMAAISVYNSGIYSNGRMLYSLAIQKNAPHIFSKLSAARVPYVAILFSSLCTAIIVVVNILVPDNSFMRIMALATAAAVITWAIIVIVHLKFRKTYKDRKGSFIYAFGLYPYANYLCLGFLALLLCIMFVSGFGQNGLMTLLFGRLGLRMTCIEAHIPVQMPDMSLAVIIIPLWFLLLLLGYKVKR</sequence>
<evidence type="ECO:0000256" key="10">
    <source>
        <dbReference type="SAM" id="Phobius"/>
    </source>
</evidence>
<feature type="transmembrane region" description="Helical" evidence="10">
    <location>
        <begin position="454"/>
        <end position="472"/>
    </location>
</feature>
<comment type="similarity">
    <text evidence="2">Belongs to the amino acid-polyamine-organocation (APC) superfamily. Amino acid transporter (AAT) (TC 2.A.3.1) family.</text>
</comment>
<evidence type="ECO:0000313" key="13">
    <source>
        <dbReference type="Proteomes" id="UP000254950"/>
    </source>
</evidence>
<feature type="transmembrane region" description="Helical" evidence="10">
    <location>
        <begin position="402"/>
        <end position="423"/>
    </location>
</feature>
<evidence type="ECO:0000259" key="11">
    <source>
        <dbReference type="Pfam" id="PF00324"/>
    </source>
</evidence>
<feature type="transmembrane region" description="Helical" evidence="10">
    <location>
        <begin position="83"/>
        <end position="105"/>
    </location>
</feature>
<reference evidence="12 13" key="1">
    <citation type="submission" date="2018-06" db="EMBL/GenBank/DDBJ databases">
        <authorList>
            <consortium name="Pathogen Informatics"/>
            <person name="Doyle S."/>
        </authorList>
    </citation>
    <scope>NUCLEOTIDE SEQUENCE [LARGE SCALE GENOMIC DNA]</scope>
    <source>
        <strain evidence="12 13">NCTC12862</strain>
    </source>
</reference>
<keyword evidence="3" id="KW-0813">Transport</keyword>
<protein>
    <submittedName>
        <fullName evidence="12">General aromatic amino acid permease</fullName>
    </submittedName>
</protein>
<proteinExistence type="inferred from homology"/>
<feature type="transmembrane region" description="Helical" evidence="10">
    <location>
        <begin position="358"/>
        <end position="382"/>
    </location>
</feature>
<dbReference type="RefSeq" id="WP_004856927.1">
    <property type="nucleotide sequence ID" value="NZ_CACVBH010000007.1"/>
</dbReference>
<feature type="transmembrane region" description="Helical" evidence="10">
    <location>
        <begin position="21"/>
        <end position="37"/>
    </location>
</feature>
<dbReference type="GO" id="GO:0005886">
    <property type="term" value="C:plasma membrane"/>
    <property type="evidence" value="ECO:0007669"/>
    <property type="project" value="UniProtKB-SubCell"/>
</dbReference>
<dbReference type="InterPro" id="IPR004840">
    <property type="entry name" value="Amino_acid_permease_CS"/>
</dbReference>
<dbReference type="STRING" id="33044.GCA_900005695_00760"/>
<dbReference type="Gene3D" id="1.20.1740.10">
    <property type="entry name" value="Amino acid/polyamine transporter I"/>
    <property type="match status" value="1"/>
</dbReference>
<feature type="transmembrane region" description="Helical" evidence="10">
    <location>
        <begin position="197"/>
        <end position="218"/>
    </location>
</feature>
<dbReference type="FunFam" id="1.20.1740.10:FF:000001">
    <property type="entry name" value="Amino acid permease"/>
    <property type="match status" value="1"/>
</dbReference>
<feature type="transmembrane region" description="Helical" evidence="10">
    <location>
        <begin position="125"/>
        <end position="143"/>
    </location>
</feature>
<keyword evidence="5" id="KW-0997">Cell inner membrane</keyword>
<gene>
    <name evidence="12" type="primary">aroP</name>
    <name evidence="12" type="ORF">NCTC12862_00055</name>
</gene>
<evidence type="ECO:0000256" key="9">
    <source>
        <dbReference type="ARBA" id="ARBA00023136"/>
    </source>
</evidence>
<feature type="transmembrane region" description="Helical" evidence="10">
    <location>
        <begin position="277"/>
        <end position="298"/>
    </location>
</feature>
<keyword evidence="7" id="KW-0029">Amino-acid transport</keyword>
<feature type="domain" description="Amino acid permease/ SLC12A" evidence="11">
    <location>
        <begin position="18"/>
        <end position="475"/>
    </location>
</feature>
<evidence type="ECO:0000256" key="8">
    <source>
        <dbReference type="ARBA" id="ARBA00022989"/>
    </source>
</evidence>
<keyword evidence="8 10" id="KW-1133">Transmembrane helix</keyword>
<comment type="subcellular location">
    <subcellularLocation>
        <location evidence="1">Cell inner membrane</location>
        <topology evidence="1">Multi-pass membrane protein</topology>
    </subcellularLocation>
</comment>
<keyword evidence="9 10" id="KW-0472">Membrane</keyword>
<dbReference type="PANTHER" id="PTHR43495">
    <property type="entry name" value="GABA PERMEASE"/>
    <property type="match status" value="1"/>
</dbReference>
<dbReference type="EMBL" id="UFTF01000001">
    <property type="protein sequence ID" value="SUV44312.1"/>
    <property type="molecule type" value="Genomic_DNA"/>
</dbReference>
<feature type="transmembrane region" description="Helical" evidence="10">
    <location>
        <begin position="239"/>
        <end position="257"/>
    </location>
</feature>
<evidence type="ECO:0000256" key="7">
    <source>
        <dbReference type="ARBA" id="ARBA00022970"/>
    </source>
</evidence>
<dbReference type="PROSITE" id="PS00218">
    <property type="entry name" value="AMINO_ACID_PERMEASE_1"/>
    <property type="match status" value="1"/>
</dbReference>
<dbReference type="Proteomes" id="UP000254950">
    <property type="component" value="Unassembled WGS sequence"/>
</dbReference>
<dbReference type="PIRSF" id="PIRSF006060">
    <property type="entry name" value="AA_transporter"/>
    <property type="match status" value="1"/>
</dbReference>
<accession>A0A380ZDB2</accession>
<dbReference type="GO" id="GO:0006865">
    <property type="term" value="P:amino acid transport"/>
    <property type="evidence" value="ECO:0007669"/>
    <property type="project" value="UniProtKB-KW"/>
</dbReference>
<evidence type="ECO:0000256" key="3">
    <source>
        <dbReference type="ARBA" id="ARBA00022448"/>
    </source>
</evidence>
<evidence type="ECO:0000256" key="2">
    <source>
        <dbReference type="ARBA" id="ARBA00008583"/>
    </source>
</evidence>
<dbReference type="OrthoDB" id="5297508at2"/>
<evidence type="ECO:0000256" key="4">
    <source>
        <dbReference type="ARBA" id="ARBA00022475"/>
    </source>
</evidence>
<dbReference type="Pfam" id="PF00324">
    <property type="entry name" value="AA_permease"/>
    <property type="match status" value="1"/>
</dbReference>
<evidence type="ECO:0000313" key="12">
    <source>
        <dbReference type="EMBL" id="SUV44312.1"/>
    </source>
</evidence>
<keyword evidence="4" id="KW-1003">Cell membrane</keyword>
<dbReference type="GO" id="GO:0055085">
    <property type="term" value="P:transmembrane transport"/>
    <property type="evidence" value="ECO:0007669"/>
    <property type="project" value="InterPro"/>
</dbReference>
<feature type="transmembrane region" description="Helical" evidence="10">
    <location>
        <begin position="43"/>
        <end position="62"/>
    </location>
</feature>
<dbReference type="AlphaFoldDB" id="A0A380ZDB2"/>
<feature type="transmembrane region" description="Helical" evidence="10">
    <location>
        <begin position="155"/>
        <end position="177"/>
    </location>
</feature>